<dbReference type="AlphaFoldDB" id="A0A6G6GMJ3"/>
<keyword evidence="4" id="KW-0472">Membrane</keyword>
<evidence type="ECO:0000259" key="5">
    <source>
        <dbReference type="PROSITE" id="PS50043"/>
    </source>
</evidence>
<keyword evidence="7" id="KW-1185">Reference proteome</keyword>
<keyword evidence="2" id="KW-0238">DNA-binding</keyword>
<evidence type="ECO:0000256" key="3">
    <source>
        <dbReference type="ARBA" id="ARBA00023163"/>
    </source>
</evidence>
<dbReference type="PRINTS" id="PR00038">
    <property type="entry name" value="HTHLUXR"/>
</dbReference>
<reference evidence="6 7" key="1">
    <citation type="submission" date="2020-02" db="EMBL/GenBank/DDBJ databases">
        <title>Complete genome sequence of Flavobacteriaceae bacterium.</title>
        <authorList>
            <person name="Kim S.-J."/>
            <person name="Kim Y.-S."/>
            <person name="Kim K.-H."/>
        </authorList>
    </citation>
    <scope>NUCLEOTIDE SEQUENCE [LARGE SCALE GENOMIC DNA]</scope>
    <source>
        <strain evidence="6 7">RR4-40</strain>
    </source>
</reference>
<dbReference type="InterPro" id="IPR000792">
    <property type="entry name" value="Tscrpt_reg_LuxR_C"/>
</dbReference>
<gene>
    <name evidence="6" type="ORF">G5B37_09275</name>
</gene>
<dbReference type="PANTHER" id="PTHR44688">
    <property type="entry name" value="DNA-BINDING TRANSCRIPTIONAL ACTIVATOR DEVR_DOSR"/>
    <property type="match status" value="1"/>
</dbReference>
<dbReference type="EMBL" id="CP049057">
    <property type="protein sequence ID" value="QIE59744.1"/>
    <property type="molecule type" value="Genomic_DNA"/>
</dbReference>
<dbReference type="Gene3D" id="1.10.10.10">
    <property type="entry name" value="Winged helix-like DNA-binding domain superfamily/Winged helix DNA-binding domain"/>
    <property type="match status" value="1"/>
</dbReference>
<dbReference type="Pfam" id="PF00196">
    <property type="entry name" value="GerE"/>
    <property type="match status" value="1"/>
</dbReference>
<name>A0A6G6GMJ3_9FLAO</name>
<feature type="transmembrane region" description="Helical" evidence="4">
    <location>
        <begin position="5"/>
        <end position="26"/>
    </location>
</feature>
<dbReference type="InterPro" id="IPR016032">
    <property type="entry name" value="Sig_transdc_resp-reg_C-effctor"/>
</dbReference>
<keyword evidence="4" id="KW-1133">Transmembrane helix</keyword>
<evidence type="ECO:0000313" key="7">
    <source>
        <dbReference type="Proteomes" id="UP000505306"/>
    </source>
</evidence>
<evidence type="ECO:0000256" key="4">
    <source>
        <dbReference type="SAM" id="Phobius"/>
    </source>
</evidence>
<dbReference type="GO" id="GO:0006355">
    <property type="term" value="P:regulation of DNA-templated transcription"/>
    <property type="evidence" value="ECO:0007669"/>
    <property type="project" value="InterPro"/>
</dbReference>
<sequence>MKKTVFIFGALIIGVLTLFQISTYSITSGNLTTEIVIGSIAIIFFFFGIYWNRKNKSNHETNTISEAIKTEHIAKLGITDREYEILIKISEGHSNREIGNQLFISESTVKTHVSNLFLKLDAKRRTQAIQKAKAMQIIA</sequence>
<proteinExistence type="predicted"/>
<dbReference type="PROSITE" id="PS50043">
    <property type="entry name" value="HTH_LUXR_2"/>
    <property type="match status" value="1"/>
</dbReference>
<dbReference type="KEGG" id="mgel:G5B37_09275"/>
<dbReference type="PROSITE" id="PS00622">
    <property type="entry name" value="HTH_LUXR_1"/>
    <property type="match status" value="1"/>
</dbReference>
<dbReference type="RefSeq" id="WP_164679757.1">
    <property type="nucleotide sequence ID" value="NZ_CP049057.1"/>
</dbReference>
<dbReference type="GO" id="GO:0003677">
    <property type="term" value="F:DNA binding"/>
    <property type="evidence" value="ECO:0007669"/>
    <property type="project" value="UniProtKB-KW"/>
</dbReference>
<keyword evidence="3" id="KW-0804">Transcription</keyword>
<dbReference type="CDD" id="cd06170">
    <property type="entry name" value="LuxR_C_like"/>
    <property type="match status" value="1"/>
</dbReference>
<evidence type="ECO:0000256" key="1">
    <source>
        <dbReference type="ARBA" id="ARBA00023015"/>
    </source>
</evidence>
<dbReference type="SMART" id="SM00421">
    <property type="entry name" value="HTH_LUXR"/>
    <property type="match status" value="1"/>
</dbReference>
<evidence type="ECO:0000313" key="6">
    <source>
        <dbReference type="EMBL" id="QIE59744.1"/>
    </source>
</evidence>
<protein>
    <submittedName>
        <fullName evidence="6">Response regulator transcription factor</fullName>
    </submittedName>
</protein>
<feature type="transmembrane region" description="Helical" evidence="4">
    <location>
        <begin position="32"/>
        <end position="51"/>
    </location>
</feature>
<accession>A0A6G6GMJ3</accession>
<keyword evidence="4" id="KW-0812">Transmembrane</keyword>
<dbReference type="PANTHER" id="PTHR44688:SF16">
    <property type="entry name" value="DNA-BINDING TRANSCRIPTIONAL ACTIVATOR DEVR_DOSR"/>
    <property type="match status" value="1"/>
</dbReference>
<dbReference type="SUPFAM" id="SSF46894">
    <property type="entry name" value="C-terminal effector domain of the bipartite response regulators"/>
    <property type="match status" value="1"/>
</dbReference>
<feature type="domain" description="HTH luxR-type" evidence="5">
    <location>
        <begin position="71"/>
        <end position="136"/>
    </location>
</feature>
<dbReference type="InterPro" id="IPR036388">
    <property type="entry name" value="WH-like_DNA-bd_sf"/>
</dbReference>
<dbReference type="Proteomes" id="UP000505306">
    <property type="component" value="Chromosome"/>
</dbReference>
<organism evidence="6 7">
    <name type="scientific">Rasiella rasia</name>
    <dbReference type="NCBI Taxonomy" id="2744027"/>
    <lineage>
        <taxon>Bacteria</taxon>
        <taxon>Pseudomonadati</taxon>
        <taxon>Bacteroidota</taxon>
        <taxon>Flavobacteriia</taxon>
        <taxon>Flavobacteriales</taxon>
        <taxon>Flavobacteriaceae</taxon>
        <taxon>Rasiella</taxon>
    </lineage>
</organism>
<evidence type="ECO:0000256" key="2">
    <source>
        <dbReference type="ARBA" id="ARBA00023125"/>
    </source>
</evidence>
<keyword evidence="1" id="KW-0805">Transcription regulation</keyword>